<proteinExistence type="predicted"/>
<protein>
    <submittedName>
        <fullName evidence="1">Glycoside hydrolase family 2</fullName>
    </submittedName>
</protein>
<organism evidence="1 2">
    <name type="scientific">Muribaculum caecicola</name>
    <dbReference type="NCBI Taxonomy" id="3038144"/>
    <lineage>
        <taxon>Bacteria</taxon>
        <taxon>Pseudomonadati</taxon>
        <taxon>Bacteroidota</taxon>
        <taxon>Bacteroidia</taxon>
        <taxon>Bacteroidales</taxon>
        <taxon>Muribaculaceae</taxon>
        <taxon>Muribaculum</taxon>
    </lineage>
</organism>
<sequence length="1040" mass="116549">MACMFPSCSQDNDSPDIATIETNFKDVKTTTPIAVYWYWLNDNLSEEGVIKDLDAMKEAGIGRAYIGFQGVENIPQGNVKFRTDEWWKVLHTTLKHASELGIEIGIFNCPGWSQSGGPWVKPEQSMRHIATTSTVVEGPGQQTIKLNAVSDSAQDVSIIAYPALPESFVGKYTFNLAEGKVLREILKPEKQGVKLRTIAVTVNTPVNAMANLLAKNEKGEWIPVKTFMVDRYNPQNIVGFNPYAPVIESLPEVSANEYMIEIAGAGNGNVEVLLAEAPMVERYAEKSLAKMFQQPLPMWGQYMWPEQPENTDASLVIDPEKVVVINEKPDAQGNITWNVPEGKWVVERVMMETTGVTNSPAMPDATGLEIDKMSKEHLQSHFDAFIGEILQKIPAEDRTTFKYMVEDSYETGGQNWTDGMTEQFQNRYGYSPIPYLPALNGTVVGSPEITNRFLWDLRRLVADLVATEYVGGMREIANKNGLKTWLENYGHWGFPSEFLMYGGQSDEIGGEFWSEGSLGDIENRAASSCGHIYGKNVIWAESCTSGGPVFSRYPAIMKQRVDRFFTEGINATLLHLYIQQRPDSLEPGLSAWFGNEFNRKNTWYSQISTFLDYLKRCNYMLQQGRYVADVAYFIGEDAPKMTGICDPELPAGYSFDYINGEILADHAKVVDGRLILDSGMQYRLLVLPKQETMRPELLAKIEKLVKDGLNILGPKPMRSPSLQNYPEADNKVAETANRMWTMAEGEKSATVGKGTVWVDTPIDFILNKIGVKPDLSVPYGENMPLFIHRTLDDAEIYFLANPTEKRLEITPTFRVSDKMYAQAWDATNGEVRNLHHFDIDKDGNITLPVSFEPLQSWFIVFRKGKIEQKNDVANFPQPAAVDTLSNAWTVSFDTNRRAPKQPVIMNTLADWTSYPTDTIRNYSGTAIYTTTMPVAELDTAASYKLNLGKVMVMAKIKVNGTDAGGVWTAPYSVDITPLLKQGDNQIEVAVVNNYKNRIIGDLSLPEDQRTTWTNIQIWSPTDELQPSGLLGPVTLEKYIY</sequence>
<dbReference type="EMBL" id="SSTG01000057">
    <property type="protein sequence ID" value="THG51659.1"/>
    <property type="molecule type" value="Genomic_DNA"/>
</dbReference>
<reference evidence="1" key="1">
    <citation type="submission" date="2019-04" db="EMBL/GenBank/DDBJ databases">
        <title>Microbes associate with the intestines of laboratory mice.</title>
        <authorList>
            <person name="Navarre W."/>
            <person name="Wong E."/>
            <person name="Huang K.C."/>
            <person name="Tropini C."/>
            <person name="Ng K."/>
            <person name="Yu B."/>
        </authorList>
    </citation>
    <scope>NUCLEOTIDE SEQUENCE</scope>
    <source>
        <strain evidence="1">NM86_A22</strain>
    </source>
</reference>
<dbReference type="Proteomes" id="UP000305401">
    <property type="component" value="Unassembled WGS sequence"/>
</dbReference>
<keyword evidence="1" id="KW-0378">Hydrolase</keyword>
<accession>A0AC61S638</accession>
<name>A0AC61S638_9BACT</name>
<evidence type="ECO:0000313" key="1">
    <source>
        <dbReference type="EMBL" id="THG51659.1"/>
    </source>
</evidence>
<comment type="caution">
    <text evidence="1">The sequence shown here is derived from an EMBL/GenBank/DDBJ whole genome shotgun (WGS) entry which is preliminary data.</text>
</comment>
<gene>
    <name evidence="1" type="ORF">E5990_05855</name>
</gene>
<evidence type="ECO:0000313" key="2">
    <source>
        <dbReference type="Proteomes" id="UP000305401"/>
    </source>
</evidence>
<keyword evidence="2" id="KW-1185">Reference proteome</keyword>